<reference evidence="2 3" key="1">
    <citation type="journal article" date="2023" name="Plants (Basel)">
        <title>Bridging the Gap: Combining Genomics and Transcriptomics Approaches to Understand Stylosanthes scabra, an Orphan Legume from the Brazilian Caatinga.</title>
        <authorList>
            <person name="Ferreira-Neto J.R.C."/>
            <person name="da Silva M.D."/>
            <person name="Binneck E."/>
            <person name="de Melo N.F."/>
            <person name="da Silva R.H."/>
            <person name="de Melo A.L.T.M."/>
            <person name="Pandolfi V."/>
            <person name="Bustamante F.O."/>
            <person name="Brasileiro-Vidal A.C."/>
            <person name="Benko-Iseppon A.M."/>
        </authorList>
    </citation>
    <scope>NUCLEOTIDE SEQUENCE [LARGE SCALE GENOMIC DNA]</scope>
    <source>
        <tissue evidence="2">Leaves</tissue>
    </source>
</reference>
<comment type="caution">
    <text evidence="2">The sequence shown here is derived from an EMBL/GenBank/DDBJ whole genome shotgun (WGS) entry which is preliminary data.</text>
</comment>
<feature type="region of interest" description="Disordered" evidence="1">
    <location>
        <begin position="58"/>
        <end position="77"/>
    </location>
</feature>
<sequence>LPDGFAPHGGPTVTNTKCQPITIPPLTTIHHLPWKPVATPLSVSLILTFAPASGTTLGLHHADAPPTASTKQTSRRKRTALGLHHPSECRVIKPASSQQHRAPLLLSQQRRAPASNSASPSPLTCALCQFAAAIVVFYS</sequence>
<evidence type="ECO:0000313" key="2">
    <source>
        <dbReference type="EMBL" id="MED6210528.1"/>
    </source>
</evidence>
<proteinExistence type="predicted"/>
<gene>
    <name evidence="2" type="ORF">PIB30_064942</name>
</gene>
<evidence type="ECO:0000313" key="3">
    <source>
        <dbReference type="Proteomes" id="UP001341840"/>
    </source>
</evidence>
<dbReference type="Proteomes" id="UP001341840">
    <property type="component" value="Unassembled WGS sequence"/>
</dbReference>
<dbReference type="EMBL" id="JASCZI010242296">
    <property type="protein sequence ID" value="MED6210528.1"/>
    <property type="molecule type" value="Genomic_DNA"/>
</dbReference>
<accession>A0ABU6YNQ7</accession>
<evidence type="ECO:0000256" key="1">
    <source>
        <dbReference type="SAM" id="MobiDB-lite"/>
    </source>
</evidence>
<organism evidence="2 3">
    <name type="scientific">Stylosanthes scabra</name>
    <dbReference type="NCBI Taxonomy" id="79078"/>
    <lineage>
        <taxon>Eukaryota</taxon>
        <taxon>Viridiplantae</taxon>
        <taxon>Streptophyta</taxon>
        <taxon>Embryophyta</taxon>
        <taxon>Tracheophyta</taxon>
        <taxon>Spermatophyta</taxon>
        <taxon>Magnoliopsida</taxon>
        <taxon>eudicotyledons</taxon>
        <taxon>Gunneridae</taxon>
        <taxon>Pentapetalae</taxon>
        <taxon>rosids</taxon>
        <taxon>fabids</taxon>
        <taxon>Fabales</taxon>
        <taxon>Fabaceae</taxon>
        <taxon>Papilionoideae</taxon>
        <taxon>50 kb inversion clade</taxon>
        <taxon>dalbergioids sensu lato</taxon>
        <taxon>Dalbergieae</taxon>
        <taxon>Pterocarpus clade</taxon>
        <taxon>Stylosanthes</taxon>
    </lineage>
</organism>
<name>A0ABU6YNQ7_9FABA</name>
<protein>
    <submittedName>
        <fullName evidence="2">Uncharacterized protein</fullName>
    </submittedName>
</protein>
<keyword evidence="3" id="KW-1185">Reference proteome</keyword>
<feature type="non-terminal residue" evidence="2">
    <location>
        <position position="1"/>
    </location>
</feature>